<keyword evidence="1" id="KW-0732">Signal</keyword>
<dbReference type="Proteomes" id="UP000243488">
    <property type="component" value="Chromosome"/>
</dbReference>
<accession>A0A1V0B2Y9</accession>
<evidence type="ECO:0000259" key="2">
    <source>
        <dbReference type="Pfam" id="PF14467"/>
    </source>
</evidence>
<organism evidence="3 4">
    <name type="scientific">Halopseudomonas phragmitis</name>
    <dbReference type="NCBI Taxonomy" id="1931241"/>
    <lineage>
        <taxon>Bacteria</taxon>
        <taxon>Pseudomonadati</taxon>
        <taxon>Pseudomonadota</taxon>
        <taxon>Gammaproteobacteria</taxon>
        <taxon>Pseudomonadales</taxon>
        <taxon>Pseudomonadaceae</taxon>
        <taxon>Halopseudomonas</taxon>
    </lineage>
</organism>
<dbReference type="InterPro" id="IPR025218">
    <property type="entry name" value="DUF4426"/>
</dbReference>
<feature type="chain" id="PRO_5012143408" description="DUF4426 domain-containing protein" evidence="1">
    <location>
        <begin position="21"/>
        <end position="140"/>
    </location>
</feature>
<reference evidence="3 4" key="1">
    <citation type="submission" date="2017-03" db="EMBL/GenBank/DDBJ databases">
        <title>Complete genome sequence of the novel DNRA strain Pseudomonas sp. S-6-2 isolated from Chinese polluted river sediment. Journal of Biotechnology.</title>
        <authorList>
            <person name="Li J."/>
            <person name="Xiang F."/>
            <person name="Wang L."/>
            <person name="Xi L."/>
            <person name="Liu J."/>
        </authorList>
    </citation>
    <scope>NUCLEOTIDE SEQUENCE [LARGE SCALE GENOMIC DNA]</scope>
    <source>
        <strain evidence="3 4">S-6-2</strain>
    </source>
</reference>
<dbReference type="Pfam" id="PF14467">
    <property type="entry name" value="DUF4426"/>
    <property type="match status" value="1"/>
</dbReference>
<dbReference type="STRING" id="1931241.BVH74_05825"/>
<feature type="signal peptide" evidence="1">
    <location>
        <begin position="1"/>
        <end position="20"/>
    </location>
</feature>
<dbReference type="AlphaFoldDB" id="A0A1V0B2Y9"/>
<dbReference type="Gene3D" id="2.60.40.3340">
    <property type="entry name" value="Domain of unknown function DUF4426"/>
    <property type="match status" value="1"/>
</dbReference>
<feature type="domain" description="DUF4426" evidence="2">
    <location>
        <begin position="23"/>
        <end position="139"/>
    </location>
</feature>
<name>A0A1V0B2Y9_9GAMM</name>
<evidence type="ECO:0000313" key="4">
    <source>
        <dbReference type="Proteomes" id="UP000243488"/>
    </source>
</evidence>
<evidence type="ECO:0000313" key="3">
    <source>
        <dbReference type="EMBL" id="AQZ94299.1"/>
    </source>
</evidence>
<evidence type="ECO:0000256" key="1">
    <source>
        <dbReference type="SAM" id="SignalP"/>
    </source>
</evidence>
<protein>
    <recommendedName>
        <fullName evidence="2">DUF4426 domain-containing protein</fullName>
    </recommendedName>
</protein>
<dbReference type="KEGG" id="ppha:BVH74_05825"/>
<dbReference type="EMBL" id="CP020100">
    <property type="protein sequence ID" value="AQZ94299.1"/>
    <property type="molecule type" value="Genomic_DNA"/>
</dbReference>
<gene>
    <name evidence="3" type="ORF">BVH74_05825</name>
</gene>
<dbReference type="RefSeq" id="WP_080049152.1">
    <property type="nucleotide sequence ID" value="NZ_CP020100.1"/>
</dbReference>
<proteinExistence type="predicted"/>
<sequence>MILRTLICAFLLSLSSLSWAQSQQVGDLTVYHNTFNSSFLQPEIARSAGLVRGRTHGVVNIAVQRNGEPVDARISGTVTNLIQQITPLNFIRIQEGDAVYFVANYTAAQRGLLRFEVQVQADDNSPVHSVRFQQDFHPDD</sequence>
<keyword evidence="4" id="KW-1185">Reference proteome</keyword>